<feature type="region of interest" description="Disordered" evidence="2">
    <location>
        <begin position="22"/>
        <end position="43"/>
    </location>
</feature>
<name>A0A4R3LA79_9GAMM</name>
<dbReference type="OrthoDB" id="274366at2"/>
<dbReference type="AlphaFoldDB" id="A0A4R3LA79"/>
<dbReference type="Proteomes" id="UP000294599">
    <property type="component" value="Unassembled WGS sequence"/>
</dbReference>
<feature type="compositionally biased region" description="Gly residues" evidence="2">
    <location>
        <begin position="436"/>
        <end position="445"/>
    </location>
</feature>
<feature type="compositionally biased region" description="Basic and acidic residues" evidence="2">
    <location>
        <begin position="27"/>
        <end position="43"/>
    </location>
</feature>
<proteinExistence type="predicted"/>
<dbReference type="EMBL" id="SMAF01000020">
    <property type="protein sequence ID" value="TCS95154.1"/>
    <property type="molecule type" value="Genomic_DNA"/>
</dbReference>
<dbReference type="RefSeq" id="WP_123521252.1">
    <property type="nucleotide sequence ID" value="NZ_JBHLWF010000082.1"/>
</dbReference>
<accession>A0A4R3LA79</accession>
<keyword evidence="4" id="KW-1185">Reference proteome</keyword>
<sequence>MTTGRKAYEDLNRQVDALRRQAAKASSRLDELTRRDEQARAEEGRQTALLAKFRLDELAAQRVGQSLGSAEREAMVQMAHKQVAQERCEQAIQASVEVQQQLEQQRQQRVAESDALRQRFEREHLEVAERTRATAQWQALSERADRLAGQAALADEKAELAEADRLDKGKPYESDRLFVYLWQRRYGGASYRAGPLVRTLDGWVAGLIGYKEAARNYRLLVALPMHLRRHAEDLRKQSEAAQDELAALETRALADSGVQALEEQIVALDQRIDALAAQIGEEEQKHAALLQQRGEMAEGRDEYTRKALAALTKAIEQASTDELRRDSAATPSRVDDSAAIGIEQARQSRQILAGDLTAARREHEGVMASLQRVEELRRRFRERQYDSGDSEIDDGLDWDDVLGGVMRGVLEMGRAWERVQRNQRFRMPKGIDFPGGIFGGGGSRRSGGSSNRGSGGGGFGGGGFKGGGGFGGGGFRSGGGF</sequence>
<feature type="region of interest" description="Disordered" evidence="2">
    <location>
        <begin position="430"/>
        <end position="481"/>
    </location>
</feature>
<evidence type="ECO:0000313" key="4">
    <source>
        <dbReference type="Proteomes" id="UP000294599"/>
    </source>
</evidence>
<feature type="coiled-coil region" evidence="1">
    <location>
        <begin position="88"/>
        <end position="119"/>
    </location>
</feature>
<feature type="compositionally biased region" description="Gly residues" evidence="2">
    <location>
        <begin position="453"/>
        <end position="481"/>
    </location>
</feature>
<feature type="coiled-coil region" evidence="1">
    <location>
        <begin position="231"/>
        <end position="292"/>
    </location>
</feature>
<organism evidence="3 4">
    <name type="scientific">Pseudofulvimonas gallinarii</name>
    <dbReference type="NCBI Taxonomy" id="634155"/>
    <lineage>
        <taxon>Bacteria</taxon>
        <taxon>Pseudomonadati</taxon>
        <taxon>Pseudomonadota</taxon>
        <taxon>Gammaproteobacteria</taxon>
        <taxon>Lysobacterales</taxon>
        <taxon>Rhodanobacteraceae</taxon>
        <taxon>Pseudofulvimonas</taxon>
    </lineage>
</organism>
<comment type="caution">
    <text evidence="3">The sequence shown here is derived from an EMBL/GenBank/DDBJ whole genome shotgun (WGS) entry which is preliminary data.</text>
</comment>
<reference evidence="3 4" key="1">
    <citation type="submission" date="2019-03" db="EMBL/GenBank/DDBJ databases">
        <title>Genomic Encyclopedia of Type Strains, Phase IV (KMG-IV): sequencing the most valuable type-strain genomes for metagenomic binning, comparative biology and taxonomic classification.</title>
        <authorList>
            <person name="Goeker M."/>
        </authorList>
    </citation>
    <scope>NUCLEOTIDE SEQUENCE [LARGE SCALE GENOMIC DNA]</scope>
    <source>
        <strain evidence="3 4">DSM 21944</strain>
    </source>
</reference>
<evidence type="ECO:0000256" key="2">
    <source>
        <dbReference type="SAM" id="MobiDB-lite"/>
    </source>
</evidence>
<protein>
    <submittedName>
        <fullName evidence="3">Uncharacterized protein</fullName>
    </submittedName>
</protein>
<evidence type="ECO:0000313" key="3">
    <source>
        <dbReference type="EMBL" id="TCS95154.1"/>
    </source>
</evidence>
<evidence type="ECO:0000256" key="1">
    <source>
        <dbReference type="SAM" id="Coils"/>
    </source>
</evidence>
<keyword evidence="1" id="KW-0175">Coiled coil</keyword>
<gene>
    <name evidence="3" type="ORF">EDC25_12043</name>
</gene>